<evidence type="ECO:0000259" key="7">
    <source>
        <dbReference type="PROSITE" id="PS50061"/>
    </source>
</evidence>
<comment type="subcellular location">
    <subcellularLocation>
        <location evidence="1 5">Nucleus</location>
    </subcellularLocation>
</comment>
<keyword evidence="4 5" id="KW-0539">Nucleus</keyword>
<organism evidence="8 9">
    <name type="scientific">Allacma fusca</name>
    <dbReference type="NCBI Taxonomy" id="39272"/>
    <lineage>
        <taxon>Eukaryota</taxon>
        <taxon>Metazoa</taxon>
        <taxon>Ecdysozoa</taxon>
        <taxon>Arthropoda</taxon>
        <taxon>Hexapoda</taxon>
        <taxon>Collembola</taxon>
        <taxon>Symphypleona</taxon>
        <taxon>Sminthuridae</taxon>
        <taxon>Allacma</taxon>
    </lineage>
</organism>
<proteinExistence type="inferred from homology"/>
<dbReference type="PROSITE" id="PS00346">
    <property type="entry name" value="ETS_DOMAIN_2"/>
    <property type="match status" value="1"/>
</dbReference>
<evidence type="ECO:0000256" key="2">
    <source>
        <dbReference type="ARBA" id="ARBA00005562"/>
    </source>
</evidence>
<name>A0A8J2PUX5_9HEXA</name>
<reference evidence="8" key="1">
    <citation type="submission" date="2021-06" db="EMBL/GenBank/DDBJ databases">
        <authorList>
            <person name="Hodson N. C."/>
            <person name="Mongue J. A."/>
            <person name="Jaron S. K."/>
        </authorList>
    </citation>
    <scope>NUCLEOTIDE SEQUENCE</scope>
</reference>
<dbReference type="PANTHER" id="PTHR11849:SF282">
    <property type="entry name" value="ETV5-RELATED PROTEIN ETS96B"/>
    <property type="match status" value="1"/>
</dbReference>
<feature type="compositionally biased region" description="Polar residues" evidence="6">
    <location>
        <begin position="220"/>
        <end position="233"/>
    </location>
</feature>
<dbReference type="GO" id="GO:0005634">
    <property type="term" value="C:nucleus"/>
    <property type="evidence" value="ECO:0007669"/>
    <property type="project" value="UniProtKB-SubCell"/>
</dbReference>
<dbReference type="PANTHER" id="PTHR11849">
    <property type="entry name" value="ETS"/>
    <property type="match status" value="1"/>
</dbReference>
<keyword evidence="9" id="KW-1185">Reference proteome</keyword>
<dbReference type="EMBL" id="CAJVCH010570061">
    <property type="protein sequence ID" value="CAG7833939.1"/>
    <property type="molecule type" value="Genomic_DNA"/>
</dbReference>
<dbReference type="Pfam" id="PF00178">
    <property type="entry name" value="Ets"/>
    <property type="match status" value="1"/>
</dbReference>
<dbReference type="InterPro" id="IPR046328">
    <property type="entry name" value="ETS_fam"/>
</dbReference>
<dbReference type="PROSITE" id="PS50061">
    <property type="entry name" value="ETS_DOMAIN_3"/>
    <property type="match status" value="1"/>
</dbReference>
<dbReference type="AlphaFoldDB" id="A0A8J2PUX5"/>
<evidence type="ECO:0000313" key="8">
    <source>
        <dbReference type="EMBL" id="CAG7833939.1"/>
    </source>
</evidence>
<dbReference type="Proteomes" id="UP000708208">
    <property type="component" value="Unassembled WGS sequence"/>
</dbReference>
<keyword evidence="3 5" id="KW-0238">DNA-binding</keyword>
<comment type="caution">
    <text evidence="8">The sequence shown here is derived from an EMBL/GenBank/DDBJ whole genome shotgun (WGS) entry which is preliminary data.</text>
</comment>
<dbReference type="GO" id="GO:0043565">
    <property type="term" value="F:sequence-specific DNA binding"/>
    <property type="evidence" value="ECO:0007669"/>
    <property type="project" value="InterPro"/>
</dbReference>
<evidence type="ECO:0000256" key="1">
    <source>
        <dbReference type="ARBA" id="ARBA00004123"/>
    </source>
</evidence>
<evidence type="ECO:0000256" key="4">
    <source>
        <dbReference type="ARBA" id="ARBA00023242"/>
    </source>
</evidence>
<dbReference type="SMART" id="SM00413">
    <property type="entry name" value="ETS"/>
    <property type="match status" value="1"/>
</dbReference>
<dbReference type="GO" id="GO:0000981">
    <property type="term" value="F:DNA-binding transcription factor activity, RNA polymerase II-specific"/>
    <property type="evidence" value="ECO:0007669"/>
    <property type="project" value="TreeGrafter"/>
</dbReference>
<evidence type="ECO:0000256" key="5">
    <source>
        <dbReference type="RuleBase" id="RU004019"/>
    </source>
</evidence>
<evidence type="ECO:0000256" key="6">
    <source>
        <dbReference type="SAM" id="MobiDB-lite"/>
    </source>
</evidence>
<dbReference type="FunFam" id="1.10.10.10:FF:000121">
    <property type="entry name" value="ETS translocation variant 5"/>
    <property type="match status" value="1"/>
</dbReference>
<sequence length="432" mass="47952">MISGFQSILQESWATIQGHTGGANGAHPDDSALSYGPPQPDYHRKFFFEFYVNAHIYHLKLQGNQARAILTLKLSHGSAGNVQSYESESTTARASAASSAHRGLLSDSFPESRTQPPPASIYIEGLGSPHTYEFTPGNGPSANNTTGRVRVRTIPGVEDRYYHASQHNFNNSSAPKGAADQMLYHQNHSLKQEYADGGLQQHQPSKGVIASGGISPHPSPWTTTGLTPANGSNQQLLHSYHHHHQRRGSLQLWQFLVALLDDPSNAACICWTGRGMEFKLVEPEEVARRWGVMKNRPAMNYDKLSRSLRYYYEKGIMQKVAGERYVYKFVCDPDALFALAYNNNNNNNSSSSNSNPSNSLPNADAESSLKTTVFSSTPHGYYNYCYEPVTLRKPLDAHYRYSSALKSHKTAEMHSFTKENLVLESSAFNSKQ</sequence>
<dbReference type="PROSITE" id="PS00345">
    <property type="entry name" value="ETS_DOMAIN_1"/>
    <property type="match status" value="1"/>
</dbReference>
<comment type="similarity">
    <text evidence="2 5">Belongs to the ETS family.</text>
</comment>
<accession>A0A8J2PUX5</accession>
<dbReference type="GO" id="GO:0030154">
    <property type="term" value="P:cell differentiation"/>
    <property type="evidence" value="ECO:0007669"/>
    <property type="project" value="TreeGrafter"/>
</dbReference>
<dbReference type="OrthoDB" id="10067219at2759"/>
<feature type="domain" description="ETS" evidence="7">
    <location>
        <begin position="250"/>
        <end position="330"/>
    </location>
</feature>
<feature type="compositionally biased region" description="Low complexity" evidence="6">
    <location>
        <begin position="86"/>
        <end position="100"/>
    </location>
</feature>
<evidence type="ECO:0000313" key="9">
    <source>
        <dbReference type="Proteomes" id="UP000708208"/>
    </source>
</evidence>
<feature type="region of interest" description="Disordered" evidence="6">
    <location>
        <begin position="85"/>
        <end position="119"/>
    </location>
</feature>
<protein>
    <recommendedName>
        <fullName evidence="7">ETS domain-containing protein</fullName>
    </recommendedName>
</protein>
<feature type="region of interest" description="Disordered" evidence="6">
    <location>
        <begin position="198"/>
        <end position="233"/>
    </location>
</feature>
<evidence type="ECO:0000256" key="3">
    <source>
        <dbReference type="ARBA" id="ARBA00023125"/>
    </source>
</evidence>
<gene>
    <name evidence="8" type="ORF">AFUS01_LOCUS43498</name>
</gene>
<dbReference type="InterPro" id="IPR000418">
    <property type="entry name" value="Ets_dom"/>
</dbReference>